<comment type="similarity">
    <text evidence="1 9">Belongs to the casein kinase 2 subunit beta family.</text>
</comment>
<reference evidence="12 13" key="1">
    <citation type="submission" date="2024-05" db="EMBL/GenBank/DDBJ databases">
        <title>Culex pipiens pipiens assembly and annotation.</title>
        <authorList>
            <person name="Alout H."/>
            <person name="Durand T."/>
        </authorList>
    </citation>
    <scope>NUCLEOTIDE SEQUENCE [LARGE SCALE GENOMIC DNA]</scope>
    <source>
        <strain evidence="12">HA-2024</strain>
        <tissue evidence="12">Whole body</tissue>
    </source>
</reference>
<evidence type="ECO:0000256" key="9">
    <source>
        <dbReference type="RuleBase" id="RU361268"/>
    </source>
</evidence>
<dbReference type="Pfam" id="PF23725">
    <property type="entry name" value="Dredd_N"/>
    <property type="match status" value="1"/>
</dbReference>
<sequence length="594" mass="67201">MSTTLSVEDLDFIESELSFDDKVSLLFILYGQRNPRYLSQIITIACRSPEEETHFLFDWKNHAAGPEWSSELLEALLIIQANLCLVKCGLDDDELRERFLPHVIELTSFVHPVLKGLYLLCEKMDDGVAEKHAGIILIINQFKFYRDQNPELKDLLPLRPLNDRRGTEVDKLAILNIFTAFGYQPLVVENIPHAEILVQVEHAVNAVKSTHCSLVVCLLSHGQEGKIYGSNSIPVNVKSIERAMAAEKLTGKPKLLFVQACQGPDLQSAVEIPQKLEHDGPSSEKTASVFVDFLVAWSTVPGFASVRHIEKGSWFIQELCVKLRELHQRDHIMDILTAVINDVSGKRGYANECMVPIIYNLIISVASQGIKRKMSSSEEVSWISWFCGLRGNEFFCEVDEDYIQDKFNLTGLNEQVPNYRQALDMILDLEPEDEIDDNPNQSDLIEQAAEMLYGLIHARYILTNRGIAQMIEKYQSGDFGHCPRVYCESQPMLPLGLSDVPGEAMVKNYCPKCIDVYTPKSSRHHHTDGAYFGTGFPHMLFMVHPEYRPKRPANQFVPRLYGFKIHSLAYQIQLQAAANFKAPLRGCSAKVIDN</sequence>
<dbReference type="InterPro" id="IPR033139">
    <property type="entry name" value="Caspase_cys_AS"/>
</dbReference>
<evidence type="ECO:0000256" key="3">
    <source>
        <dbReference type="ARBA" id="ARBA00011209"/>
    </source>
</evidence>
<gene>
    <name evidence="12" type="ORF">pipiens_013273</name>
</gene>
<dbReference type="InterPro" id="IPR001309">
    <property type="entry name" value="Pept_C14_p20"/>
</dbReference>
<protein>
    <recommendedName>
        <fullName evidence="4 9">Casein kinase II subunit beta</fullName>
        <shortName evidence="9">CK II beta</shortName>
    </recommendedName>
</protein>
<dbReference type="PANTHER" id="PTHR11740">
    <property type="entry name" value="CASEIN KINASE II SUBUNIT BETA"/>
    <property type="match status" value="1"/>
</dbReference>
<dbReference type="SMART" id="SM01085">
    <property type="entry name" value="CK_II_beta"/>
    <property type="match status" value="1"/>
</dbReference>
<dbReference type="GO" id="GO:0016055">
    <property type="term" value="P:Wnt signaling pathway"/>
    <property type="evidence" value="ECO:0007669"/>
    <property type="project" value="UniProtKB-KW"/>
</dbReference>
<proteinExistence type="inferred from homology"/>
<dbReference type="PROSITE" id="PS50207">
    <property type="entry name" value="CASPASE_P10"/>
    <property type="match status" value="1"/>
</dbReference>
<dbReference type="Pfam" id="PF01214">
    <property type="entry name" value="CK_II_beta"/>
    <property type="match status" value="1"/>
</dbReference>
<dbReference type="Pfam" id="PF00656">
    <property type="entry name" value="Peptidase_C14"/>
    <property type="match status" value="1"/>
</dbReference>
<comment type="function">
    <text evidence="7">Participates in Wnt signaling. Plays a complex role in regulating the basal catalytic activity of the alpha subunit.</text>
</comment>
<keyword evidence="5" id="KW-0597">Phosphoprotein</keyword>
<name>A0ABD1CZ01_CULPP</name>
<comment type="similarity">
    <text evidence="2 8">Belongs to the peptidase C14A family.</text>
</comment>
<dbReference type="PROSITE" id="PS01122">
    <property type="entry name" value="CASPASE_CYS"/>
    <property type="match status" value="1"/>
</dbReference>
<dbReference type="InterPro" id="IPR015917">
    <property type="entry name" value="Pept_C14A"/>
</dbReference>
<dbReference type="PROSITE" id="PS01101">
    <property type="entry name" value="CK2_BETA"/>
    <property type="match status" value="1"/>
</dbReference>
<dbReference type="Gene3D" id="3.40.50.1460">
    <property type="match status" value="1"/>
</dbReference>
<dbReference type="Proteomes" id="UP001562425">
    <property type="component" value="Unassembled WGS sequence"/>
</dbReference>
<keyword evidence="13" id="KW-1185">Reference proteome</keyword>
<dbReference type="AlphaFoldDB" id="A0ABD1CZ01"/>
<comment type="subunit">
    <text evidence="3 9">Tetramer of two alpha and two beta subunits.</text>
</comment>
<evidence type="ECO:0000313" key="13">
    <source>
        <dbReference type="Proteomes" id="UP001562425"/>
    </source>
</evidence>
<evidence type="ECO:0000259" key="10">
    <source>
        <dbReference type="PROSITE" id="PS50207"/>
    </source>
</evidence>
<evidence type="ECO:0000256" key="1">
    <source>
        <dbReference type="ARBA" id="ARBA00006941"/>
    </source>
</evidence>
<comment type="caution">
    <text evidence="12">The sequence shown here is derived from an EMBL/GenBank/DDBJ whole genome shotgun (WGS) entry which is preliminary data.</text>
</comment>
<dbReference type="InterPro" id="IPR016149">
    <property type="entry name" value="Casein_kin_II_reg-sub_N"/>
</dbReference>
<dbReference type="PRINTS" id="PR00472">
    <property type="entry name" value="CASNKINASEII"/>
</dbReference>
<dbReference type="InterPro" id="IPR056259">
    <property type="entry name" value="Dredd_N"/>
</dbReference>
<evidence type="ECO:0000256" key="2">
    <source>
        <dbReference type="ARBA" id="ARBA00010134"/>
    </source>
</evidence>
<dbReference type="PROSITE" id="PS50208">
    <property type="entry name" value="CASPASE_P20"/>
    <property type="match status" value="1"/>
</dbReference>
<dbReference type="InterPro" id="IPR002138">
    <property type="entry name" value="Pept_C14_p10"/>
</dbReference>
<dbReference type="InterPro" id="IPR011600">
    <property type="entry name" value="Pept_C14_caspase"/>
</dbReference>
<accession>A0ABD1CZ01</accession>
<dbReference type="FunFam" id="2.20.25.20:FF:000002">
    <property type="entry name" value="Casein kinase II subunit beta"/>
    <property type="match status" value="1"/>
</dbReference>
<evidence type="ECO:0000256" key="5">
    <source>
        <dbReference type="ARBA" id="ARBA00022553"/>
    </source>
</evidence>
<evidence type="ECO:0000256" key="7">
    <source>
        <dbReference type="ARBA" id="ARBA00058642"/>
    </source>
</evidence>
<evidence type="ECO:0000256" key="6">
    <source>
        <dbReference type="ARBA" id="ARBA00022687"/>
    </source>
</evidence>
<feature type="domain" description="Caspase family p20" evidence="11">
    <location>
        <begin position="132"/>
        <end position="265"/>
    </location>
</feature>
<feature type="domain" description="Caspase family p10" evidence="10">
    <location>
        <begin position="283"/>
        <end position="350"/>
    </location>
</feature>
<dbReference type="FunFam" id="1.10.1820.10:FF:000001">
    <property type="entry name" value="Casein kinase II subunit beta"/>
    <property type="match status" value="1"/>
</dbReference>
<dbReference type="SUPFAM" id="SSF52129">
    <property type="entry name" value="Caspase-like"/>
    <property type="match status" value="1"/>
</dbReference>
<dbReference type="EMBL" id="JBEHCU010008512">
    <property type="protein sequence ID" value="KAL1382257.1"/>
    <property type="molecule type" value="Genomic_DNA"/>
</dbReference>
<evidence type="ECO:0000256" key="4">
    <source>
        <dbReference type="ARBA" id="ARBA00017775"/>
    </source>
</evidence>
<dbReference type="Gene3D" id="1.10.1820.10">
    <property type="entry name" value="protein kinase ck2 holoenzyme, chain C, domain 1"/>
    <property type="match status" value="1"/>
</dbReference>
<dbReference type="GO" id="GO:0005956">
    <property type="term" value="C:protein kinase CK2 complex"/>
    <property type="evidence" value="ECO:0007669"/>
    <property type="project" value="UniProtKB-UniRule"/>
</dbReference>
<dbReference type="InterPro" id="IPR035991">
    <property type="entry name" value="Casein_kinase_II_beta-like"/>
</dbReference>
<dbReference type="PANTHER" id="PTHR11740:SF0">
    <property type="entry name" value="CASEIN KINASE II SUBUNIT BETA"/>
    <property type="match status" value="1"/>
</dbReference>
<dbReference type="InterPro" id="IPR000704">
    <property type="entry name" value="Casein_kinase_II_reg-sub"/>
</dbReference>
<dbReference type="SMART" id="SM00115">
    <property type="entry name" value="CASc"/>
    <property type="match status" value="1"/>
</dbReference>
<dbReference type="Gene3D" id="2.20.25.20">
    <property type="match status" value="1"/>
</dbReference>
<evidence type="ECO:0000256" key="8">
    <source>
        <dbReference type="RuleBase" id="RU003971"/>
    </source>
</evidence>
<evidence type="ECO:0000259" key="11">
    <source>
        <dbReference type="PROSITE" id="PS50208"/>
    </source>
</evidence>
<dbReference type="InterPro" id="IPR029030">
    <property type="entry name" value="Caspase-like_dom_sf"/>
</dbReference>
<dbReference type="GO" id="GO:0019887">
    <property type="term" value="F:protein kinase regulator activity"/>
    <property type="evidence" value="ECO:0007669"/>
    <property type="project" value="UniProtKB-ARBA"/>
</dbReference>
<evidence type="ECO:0000313" key="12">
    <source>
        <dbReference type="EMBL" id="KAL1382257.1"/>
    </source>
</evidence>
<keyword evidence="6" id="KW-0879">Wnt signaling pathway</keyword>
<dbReference type="SUPFAM" id="SSF57798">
    <property type="entry name" value="Casein kinase II beta subunit"/>
    <property type="match status" value="1"/>
</dbReference>
<organism evidence="12 13">
    <name type="scientific">Culex pipiens pipiens</name>
    <name type="common">Northern house mosquito</name>
    <dbReference type="NCBI Taxonomy" id="38569"/>
    <lineage>
        <taxon>Eukaryota</taxon>
        <taxon>Metazoa</taxon>
        <taxon>Ecdysozoa</taxon>
        <taxon>Arthropoda</taxon>
        <taxon>Hexapoda</taxon>
        <taxon>Insecta</taxon>
        <taxon>Pterygota</taxon>
        <taxon>Neoptera</taxon>
        <taxon>Endopterygota</taxon>
        <taxon>Diptera</taxon>
        <taxon>Nematocera</taxon>
        <taxon>Culicoidea</taxon>
        <taxon>Culicidae</taxon>
        <taxon>Culicinae</taxon>
        <taxon>Culicini</taxon>
        <taxon>Culex</taxon>
        <taxon>Culex</taxon>
    </lineage>
</organism>